<dbReference type="GO" id="GO:0035091">
    <property type="term" value="F:phosphatidylinositol binding"/>
    <property type="evidence" value="ECO:0007669"/>
    <property type="project" value="InterPro"/>
</dbReference>
<comment type="similarity">
    <text evidence="2">Belongs to the sorting nexin family.</text>
</comment>
<evidence type="ECO:0000313" key="11">
    <source>
        <dbReference type="Proteomes" id="UP001338582"/>
    </source>
</evidence>
<evidence type="ECO:0000256" key="4">
    <source>
        <dbReference type="ARBA" id="ARBA00022753"/>
    </source>
</evidence>
<comment type="subcellular location">
    <subcellularLocation>
        <location evidence="1">Endosome membrane</location>
        <topology evidence="1">Peripheral membrane protein</topology>
    </subcellularLocation>
</comment>
<dbReference type="InterPro" id="IPR051079">
    <property type="entry name" value="Sorting_Nexin_Autophagy"/>
</dbReference>
<dbReference type="PROSITE" id="PS50195">
    <property type="entry name" value="PX"/>
    <property type="match status" value="1"/>
</dbReference>
<feature type="domain" description="PX" evidence="9">
    <location>
        <begin position="121"/>
        <end position="280"/>
    </location>
</feature>
<feature type="region of interest" description="Disordered" evidence="8">
    <location>
        <begin position="350"/>
        <end position="373"/>
    </location>
</feature>
<dbReference type="PANTHER" id="PTHR46979:SF2">
    <property type="entry name" value="SORTING NEXIN-41"/>
    <property type="match status" value="1"/>
</dbReference>
<evidence type="ECO:0000256" key="3">
    <source>
        <dbReference type="ARBA" id="ARBA00022448"/>
    </source>
</evidence>
<evidence type="ECO:0000256" key="8">
    <source>
        <dbReference type="SAM" id="MobiDB-lite"/>
    </source>
</evidence>
<organism evidence="10 11">
    <name type="scientific">Australozyma saopauloensis</name>
    <dbReference type="NCBI Taxonomy" id="291208"/>
    <lineage>
        <taxon>Eukaryota</taxon>
        <taxon>Fungi</taxon>
        <taxon>Dikarya</taxon>
        <taxon>Ascomycota</taxon>
        <taxon>Saccharomycotina</taxon>
        <taxon>Pichiomycetes</taxon>
        <taxon>Metschnikowiaceae</taxon>
        <taxon>Australozyma</taxon>
    </lineage>
</organism>
<dbReference type="Pfam" id="PF00787">
    <property type="entry name" value="PX"/>
    <property type="match status" value="1"/>
</dbReference>
<dbReference type="SUPFAM" id="SSF64268">
    <property type="entry name" value="PX domain"/>
    <property type="match status" value="1"/>
</dbReference>
<evidence type="ECO:0000313" key="10">
    <source>
        <dbReference type="EMBL" id="WPK24544.1"/>
    </source>
</evidence>
<dbReference type="RefSeq" id="XP_062876927.1">
    <property type="nucleotide sequence ID" value="XM_063020857.1"/>
</dbReference>
<evidence type="ECO:0000256" key="5">
    <source>
        <dbReference type="ARBA" id="ARBA00022927"/>
    </source>
</evidence>
<dbReference type="GeneID" id="88172887"/>
<feature type="compositionally biased region" description="Basic and acidic residues" evidence="8">
    <location>
        <begin position="505"/>
        <end position="531"/>
    </location>
</feature>
<keyword evidence="11" id="KW-1185">Reference proteome</keyword>
<feature type="compositionally biased region" description="Low complexity" evidence="8">
    <location>
        <begin position="350"/>
        <end position="362"/>
    </location>
</feature>
<keyword evidence="4" id="KW-0967">Endosome</keyword>
<dbReference type="KEGG" id="asau:88172887"/>
<dbReference type="PANTHER" id="PTHR46979">
    <property type="entry name" value="SORTING NEXIN-41"/>
    <property type="match status" value="1"/>
</dbReference>
<evidence type="ECO:0000256" key="2">
    <source>
        <dbReference type="ARBA" id="ARBA00010883"/>
    </source>
</evidence>
<dbReference type="Gene3D" id="3.30.1520.10">
    <property type="entry name" value="Phox-like domain"/>
    <property type="match status" value="1"/>
</dbReference>
<feature type="region of interest" description="Disordered" evidence="8">
    <location>
        <begin position="505"/>
        <end position="534"/>
    </location>
</feature>
<proteinExistence type="inferred from homology"/>
<dbReference type="Proteomes" id="UP001338582">
    <property type="component" value="Chromosome 2"/>
</dbReference>
<sequence length="643" mass="72162">MSQQGSRRGSAIFEEEDNSPFPQTQISELIKSPNFPEANASAEAGSNSSVSGAGVDQREASGLIQSLSAQSDLRDSEDKSDEPDDQDLILFNSERDNYNAVNINHESRVVKILSSESPVEIQISEAGKSNEGMANSLKKYIVYTIKLIQSDGIKEEIQTRRRYSDFESLRDILNKIFPLIVIPPIPPKNYFALNVWNGLVGSNGAASPTGPPENLNTEGTLIAGGLNAYSYINSKYLNKGRLVEHRKRLLANFLNNCLRIRQIRNLGFFAKFLDPTANWSDEVSLILGQLPKLIYQLNPENGLKTEAIYKDLPLPVSQNALGLSFLKASKFAQKTSQMLGNATSDIVNAASASTTESTQSKESSPDSVVPTDQVMRPSDLDEINKKIMGNLLGLSNDYVELGVVLNLISLGVVESSKAKDVKDSDLEDTTKLDFIFDKIGMAFDRSYLTLNSLMSELETKFSEPLGEAVQYSSVLNSVKKFKEKKLKQQSLIEVELKDKRKDLSDKMRSELDATKRDQENTPTNKGERESWSKGGFMSKMSSLKKITDYVSTMIDQTPELTRKEKITQLQKRIVVLEKCQNIMMEDLAYITCELDRNQGIFKQKELITILLILRSYNQVFVSWARKNLEIWEEIREEIEKTEF</sequence>
<evidence type="ECO:0000259" key="9">
    <source>
        <dbReference type="PROSITE" id="PS50195"/>
    </source>
</evidence>
<dbReference type="InterPro" id="IPR036871">
    <property type="entry name" value="PX_dom_sf"/>
</dbReference>
<name>A0AAX4H7S3_9ASCO</name>
<feature type="compositionally biased region" description="Low complexity" evidence="8">
    <location>
        <begin position="37"/>
        <end position="55"/>
    </location>
</feature>
<evidence type="ECO:0000256" key="1">
    <source>
        <dbReference type="ARBA" id="ARBA00004481"/>
    </source>
</evidence>
<protein>
    <recommendedName>
        <fullName evidence="9">PX domain-containing protein</fullName>
    </recommendedName>
</protein>
<accession>A0AAX4H7S3</accession>
<keyword evidence="5" id="KW-0653">Protein transport</keyword>
<dbReference type="InterPro" id="IPR001683">
    <property type="entry name" value="PX_dom"/>
</dbReference>
<dbReference type="GO" id="GO:0015031">
    <property type="term" value="P:protein transport"/>
    <property type="evidence" value="ECO:0007669"/>
    <property type="project" value="UniProtKB-KW"/>
</dbReference>
<feature type="region of interest" description="Disordered" evidence="8">
    <location>
        <begin position="1"/>
        <end position="62"/>
    </location>
</feature>
<evidence type="ECO:0000256" key="7">
    <source>
        <dbReference type="ARBA" id="ARBA00023136"/>
    </source>
</evidence>
<dbReference type="SMART" id="SM00312">
    <property type="entry name" value="PX"/>
    <property type="match status" value="1"/>
</dbReference>
<dbReference type="EMBL" id="CP138895">
    <property type="protein sequence ID" value="WPK24544.1"/>
    <property type="molecule type" value="Genomic_DNA"/>
</dbReference>
<keyword evidence="7" id="KW-0472">Membrane</keyword>
<reference evidence="10 11" key="1">
    <citation type="submission" date="2023-10" db="EMBL/GenBank/DDBJ databases">
        <title>Draft Genome Sequence of Candida saopaulonensis from a very Premature Infant with Sepsis.</title>
        <authorList>
            <person name="Ning Y."/>
            <person name="Dai R."/>
            <person name="Xiao M."/>
            <person name="Xu Y."/>
            <person name="Yan Q."/>
            <person name="Zhang L."/>
        </authorList>
    </citation>
    <scope>NUCLEOTIDE SEQUENCE [LARGE SCALE GENOMIC DNA]</scope>
    <source>
        <strain evidence="10 11">19XY460</strain>
    </source>
</reference>
<keyword evidence="3" id="KW-0813">Transport</keyword>
<gene>
    <name evidence="10" type="ORF">PUMCH_001822</name>
</gene>
<evidence type="ECO:0000256" key="6">
    <source>
        <dbReference type="ARBA" id="ARBA00023121"/>
    </source>
</evidence>
<dbReference type="GO" id="GO:0010008">
    <property type="term" value="C:endosome membrane"/>
    <property type="evidence" value="ECO:0007669"/>
    <property type="project" value="UniProtKB-SubCell"/>
</dbReference>
<keyword evidence="6" id="KW-0446">Lipid-binding</keyword>
<dbReference type="AlphaFoldDB" id="A0AAX4H7S3"/>